<dbReference type="OMA" id="ADSICGE"/>
<feature type="signal peptide" evidence="1">
    <location>
        <begin position="1"/>
        <end position="27"/>
    </location>
</feature>
<dbReference type="eggNOG" id="ENOG502R884">
    <property type="taxonomic scope" value="Eukaryota"/>
</dbReference>
<feature type="chain" id="PRO_5010825546" evidence="1">
    <location>
        <begin position="28"/>
        <end position="82"/>
    </location>
</feature>
<sequence length="82" mass="9415">MFFRRHLLSCFLLLLLLSRLPSSIVLGFRTSRGEEGKSELMRRHDEHEFPPAVSPSKEVDAASKFTVSRRMVPQGPNPLHNR</sequence>
<dbReference type="EMBL" id="EU975147">
    <property type="protein sequence ID" value="ACG47265.1"/>
    <property type="molecule type" value="mRNA"/>
</dbReference>
<gene>
    <name evidence="3" type="ORF">ZEAMMB73_Zm00001d051859</name>
</gene>
<reference evidence="3" key="2">
    <citation type="submission" date="2015-12" db="EMBL/GenBank/DDBJ databases">
        <title>Update maize B73 reference genome by single molecule sequencing technologies.</title>
        <authorList>
            <consortium name="Maize Genome Sequencing Project"/>
            <person name="Ware D."/>
        </authorList>
    </citation>
    <scope>NUCLEOTIDE SEQUENCE</scope>
    <source>
        <tissue evidence="3">Seedling</tissue>
    </source>
</reference>
<keyword evidence="1" id="KW-0732">Signal</keyword>
<evidence type="ECO:0000313" key="2">
    <source>
        <dbReference type="EMBL" id="ACG47265.1"/>
    </source>
</evidence>
<accession>B6UD32</accession>
<protein>
    <submittedName>
        <fullName evidence="2">Uncharacterized protein</fullName>
    </submittedName>
</protein>
<dbReference type="PaxDb" id="4577-GRMZM2G123818_P01"/>
<dbReference type="EMBL" id="CM000780">
    <property type="protein sequence ID" value="AQK55297.1"/>
    <property type="molecule type" value="Genomic_DNA"/>
</dbReference>
<dbReference type="InParanoid" id="B6UD32"/>
<dbReference type="AlphaFoldDB" id="B6UD32"/>
<reference evidence="2" key="1">
    <citation type="journal article" date="2009" name="Plant Mol. Biol.">
        <title>Insights into corn genes derived from large-scale cDNA sequencing.</title>
        <authorList>
            <person name="Alexandrov N.N."/>
            <person name="Brover V.V."/>
            <person name="Freidin S."/>
            <person name="Troukhan M.E."/>
            <person name="Tatarinova T.V."/>
            <person name="Zhang H."/>
            <person name="Swaller T.J."/>
            <person name="Lu Y.P."/>
            <person name="Bouck J."/>
            <person name="Flavell R.B."/>
            <person name="Feldmann K.A."/>
        </authorList>
    </citation>
    <scope>NUCLEOTIDE SEQUENCE</scope>
</reference>
<organism evidence="2">
    <name type="scientific">Zea mays</name>
    <name type="common">Maize</name>
    <dbReference type="NCBI Taxonomy" id="4577"/>
    <lineage>
        <taxon>Eukaryota</taxon>
        <taxon>Viridiplantae</taxon>
        <taxon>Streptophyta</taxon>
        <taxon>Embryophyta</taxon>
        <taxon>Tracheophyta</taxon>
        <taxon>Spermatophyta</taxon>
        <taxon>Magnoliopsida</taxon>
        <taxon>Liliopsida</taxon>
        <taxon>Poales</taxon>
        <taxon>Poaceae</taxon>
        <taxon>PACMAD clade</taxon>
        <taxon>Panicoideae</taxon>
        <taxon>Andropogonodae</taxon>
        <taxon>Andropogoneae</taxon>
        <taxon>Tripsacinae</taxon>
        <taxon>Zea</taxon>
    </lineage>
</organism>
<evidence type="ECO:0000256" key="1">
    <source>
        <dbReference type="SAM" id="SignalP"/>
    </source>
</evidence>
<evidence type="ECO:0000313" key="3">
    <source>
        <dbReference type="EMBL" id="AQK55297.1"/>
    </source>
</evidence>
<proteinExistence type="evidence at transcript level"/>
<name>B6UD32_MAIZE</name>
<dbReference type="HOGENOM" id="CLU_2501012_0_0_1"/>
<dbReference type="FunCoup" id="B6UD32">
    <property type="interactions" value="28"/>
</dbReference>